<keyword evidence="2" id="KW-1185">Reference proteome</keyword>
<gene>
    <name evidence="1" type="ORF">MELE44368_20505</name>
</gene>
<proteinExistence type="predicted"/>
<comment type="caution">
    <text evidence="1">The sequence shown here is derived from an EMBL/GenBank/DDBJ whole genome shotgun (WGS) entry which is preliminary data.</text>
</comment>
<accession>A0A439DTH6</accession>
<dbReference type="EMBL" id="ATDN01000017">
    <property type="protein sequence ID" value="RWA19726.1"/>
    <property type="molecule type" value="Genomic_DNA"/>
</dbReference>
<sequence>MLFNLAQVLGTIAAAHALILVGESPDQAVD</sequence>
<evidence type="ECO:0000313" key="2">
    <source>
        <dbReference type="Proteomes" id="UP000287177"/>
    </source>
</evidence>
<name>A0A439DTH6_9MYCO</name>
<dbReference type="Proteomes" id="UP000287177">
    <property type="component" value="Unassembled WGS sequence"/>
</dbReference>
<organism evidence="1 2">
    <name type="scientific">Mycolicibacterium elephantis DSM 44368</name>
    <dbReference type="NCBI Taxonomy" id="1335622"/>
    <lineage>
        <taxon>Bacteria</taxon>
        <taxon>Bacillati</taxon>
        <taxon>Actinomycetota</taxon>
        <taxon>Actinomycetes</taxon>
        <taxon>Mycobacteriales</taxon>
        <taxon>Mycobacteriaceae</taxon>
        <taxon>Mycolicibacterium</taxon>
    </lineage>
</organism>
<protein>
    <submittedName>
        <fullName evidence="1">Uncharacterized protein</fullName>
    </submittedName>
</protein>
<reference evidence="1 2" key="1">
    <citation type="submission" date="2013-06" db="EMBL/GenBank/DDBJ databases">
        <title>The draft sequence of the Mycobacterium elephantis genome.</title>
        <authorList>
            <person name="Pettersson F.B."/>
            <person name="Das S."/>
            <person name="Dasgupta S."/>
            <person name="Bhattacharya A."/>
            <person name="Kirsebom L.A."/>
        </authorList>
    </citation>
    <scope>NUCLEOTIDE SEQUENCE [LARGE SCALE GENOMIC DNA]</scope>
    <source>
        <strain evidence="1 2">DSM 44368</strain>
    </source>
</reference>
<evidence type="ECO:0000313" key="1">
    <source>
        <dbReference type="EMBL" id="RWA19726.1"/>
    </source>
</evidence>
<dbReference type="AlphaFoldDB" id="A0A439DTH6"/>